<dbReference type="RefSeq" id="WP_017230865.1">
    <property type="nucleotide sequence ID" value="NZ_JARJLM010000560.1"/>
</dbReference>
<reference evidence="1 2" key="1">
    <citation type="submission" date="2023-03" db="EMBL/GenBank/DDBJ databases">
        <title>Draft assemblies of triclosan tolerant bacteria isolated from returned activated sludge.</title>
        <authorList>
            <person name="Van Hamelsveld S."/>
        </authorList>
    </citation>
    <scope>NUCLEOTIDE SEQUENCE [LARGE SCALE GENOMIC DNA]</scope>
    <source>
        <strain evidence="1 2">GW210010_S58</strain>
    </source>
</reference>
<keyword evidence="1" id="KW-0413">Isomerase</keyword>
<organism evidence="1 2">
    <name type="scientific">Cupriavidus basilensis</name>
    <dbReference type="NCBI Taxonomy" id="68895"/>
    <lineage>
        <taxon>Bacteria</taxon>
        <taxon>Pseudomonadati</taxon>
        <taxon>Pseudomonadota</taxon>
        <taxon>Betaproteobacteria</taxon>
        <taxon>Burkholderiales</taxon>
        <taxon>Burkholderiaceae</taxon>
        <taxon>Cupriavidus</taxon>
    </lineage>
</organism>
<dbReference type="Pfam" id="PF02962">
    <property type="entry name" value="CHMI"/>
    <property type="match status" value="1"/>
</dbReference>
<name>A0ABT6AZR8_9BURK</name>
<dbReference type="InterPro" id="IPR004220">
    <property type="entry name" value="5-COMe_2-OHmuconate_Isoase"/>
</dbReference>
<dbReference type="CDD" id="cd00580">
    <property type="entry name" value="CHMI"/>
    <property type="match status" value="1"/>
</dbReference>
<dbReference type="Gene3D" id="3.30.429.10">
    <property type="entry name" value="Macrophage Migration Inhibitory Factor"/>
    <property type="match status" value="1"/>
</dbReference>
<dbReference type="GO" id="GO:0016853">
    <property type="term" value="F:isomerase activity"/>
    <property type="evidence" value="ECO:0007669"/>
    <property type="project" value="UniProtKB-KW"/>
</dbReference>
<dbReference type="PANTHER" id="PTHR37950">
    <property type="entry name" value="4-HYDROXYPHENYLACETATE CATABOLISM PROTEIN"/>
    <property type="match status" value="1"/>
</dbReference>
<proteinExistence type="predicted"/>
<accession>A0ABT6AZR8</accession>
<dbReference type="PANTHER" id="PTHR37950:SF1">
    <property type="entry name" value="4-HYDROXYPHENYLACETATE CATABOLISM PROTEIN"/>
    <property type="match status" value="1"/>
</dbReference>
<evidence type="ECO:0000313" key="2">
    <source>
        <dbReference type="Proteomes" id="UP001216674"/>
    </source>
</evidence>
<sequence>MPHLTIEITENTRLACSQEELLDEANAALLASGQFGEADIKSRCITLTSFRQGTEARERAFVHARLSILDGRELAVRQALGKAICEVIAEAVRPGGAEDNVQVSVEVVEMERASYAKQIVSGQR</sequence>
<dbReference type="SUPFAM" id="SSF55331">
    <property type="entry name" value="Tautomerase/MIF"/>
    <property type="match status" value="1"/>
</dbReference>
<evidence type="ECO:0000313" key="1">
    <source>
        <dbReference type="EMBL" id="MDF3838125.1"/>
    </source>
</evidence>
<dbReference type="EMBL" id="JARJLM010000560">
    <property type="protein sequence ID" value="MDF3838125.1"/>
    <property type="molecule type" value="Genomic_DNA"/>
</dbReference>
<keyword evidence="2" id="KW-1185">Reference proteome</keyword>
<comment type="caution">
    <text evidence="1">The sequence shown here is derived from an EMBL/GenBank/DDBJ whole genome shotgun (WGS) entry which is preliminary data.</text>
</comment>
<dbReference type="Proteomes" id="UP001216674">
    <property type="component" value="Unassembled WGS sequence"/>
</dbReference>
<protein>
    <submittedName>
        <fullName evidence="1">5-carboxymethyl-2-hydroxymuconate isomerase</fullName>
    </submittedName>
</protein>
<gene>
    <name evidence="1" type="ORF">P3W85_35100</name>
</gene>
<dbReference type="InterPro" id="IPR014347">
    <property type="entry name" value="Tautomerase/MIF_sf"/>
</dbReference>